<accession>A0A7Y3SXV5</accession>
<evidence type="ECO:0000256" key="1">
    <source>
        <dbReference type="ARBA" id="ARBA00005010"/>
    </source>
</evidence>
<evidence type="ECO:0000313" key="6">
    <source>
        <dbReference type="EMBL" id="NNU77390.1"/>
    </source>
</evidence>
<proteinExistence type="predicted"/>
<evidence type="ECO:0000256" key="5">
    <source>
        <dbReference type="ARBA" id="ARBA00023244"/>
    </source>
</evidence>
<dbReference type="InterPro" id="IPR036291">
    <property type="entry name" value="NAD(P)-bd_dom_sf"/>
</dbReference>
<dbReference type="GO" id="GO:0019354">
    <property type="term" value="P:siroheme biosynthetic process"/>
    <property type="evidence" value="ECO:0007669"/>
    <property type="project" value="UniProtKB-UniPathway"/>
</dbReference>
<dbReference type="UniPathway" id="UPA00262">
    <property type="reaction ID" value="UER00222"/>
</dbReference>
<dbReference type="GO" id="GO:0004325">
    <property type="term" value="F:ferrochelatase activity"/>
    <property type="evidence" value="ECO:0007669"/>
    <property type="project" value="InterPro"/>
</dbReference>
<reference evidence="6 7" key="1">
    <citation type="submission" date="2020-05" db="EMBL/GenBank/DDBJ databases">
        <title>Complete genome of Clostridium estertheticum subspecies estertheticum, isolated from Vacuum packed lamb meat from New Zealand imported to Switzerland.</title>
        <authorList>
            <person name="Wambui J."/>
            <person name="Stevens M.J.A."/>
            <person name="Stephan R."/>
        </authorList>
    </citation>
    <scope>NUCLEOTIDE SEQUENCE [LARGE SCALE GENOMIC DNA]</scope>
    <source>
        <strain evidence="6 7">CEST001</strain>
    </source>
</reference>
<dbReference type="Gene3D" id="3.40.50.720">
    <property type="entry name" value="NAD(P)-binding Rossmann-like Domain"/>
    <property type="match status" value="1"/>
</dbReference>
<evidence type="ECO:0000256" key="2">
    <source>
        <dbReference type="ARBA" id="ARBA00012400"/>
    </source>
</evidence>
<organism evidence="6 7">
    <name type="scientific">Clostridium estertheticum</name>
    <dbReference type="NCBI Taxonomy" id="238834"/>
    <lineage>
        <taxon>Bacteria</taxon>
        <taxon>Bacillati</taxon>
        <taxon>Bacillota</taxon>
        <taxon>Clostridia</taxon>
        <taxon>Eubacteriales</taxon>
        <taxon>Clostridiaceae</taxon>
        <taxon>Clostridium</taxon>
    </lineage>
</organism>
<evidence type="ECO:0000256" key="4">
    <source>
        <dbReference type="ARBA" id="ARBA00023027"/>
    </source>
</evidence>
<dbReference type="Pfam" id="PF13241">
    <property type="entry name" value="NAD_binding_7"/>
    <property type="match status" value="1"/>
</dbReference>
<comment type="caution">
    <text evidence="6">The sequence shown here is derived from an EMBL/GenBank/DDBJ whole genome shotgun (WGS) entry which is preliminary data.</text>
</comment>
<evidence type="ECO:0000313" key="7">
    <source>
        <dbReference type="Proteomes" id="UP000531659"/>
    </source>
</evidence>
<dbReference type="NCBIfam" id="NF004045">
    <property type="entry name" value="PRK05562.1"/>
    <property type="match status" value="1"/>
</dbReference>
<gene>
    <name evidence="6" type="ORF">HLQ16_15750</name>
</gene>
<name>A0A7Y3SXV5_9CLOT</name>
<keyword evidence="4" id="KW-0520">NAD</keyword>
<keyword evidence="5" id="KW-0627">Porphyrin biosynthesis</keyword>
<dbReference type="EC" id="1.3.1.76" evidence="2"/>
<dbReference type="RefSeq" id="WP_171298036.1">
    <property type="nucleotide sequence ID" value="NZ_CP087098.1"/>
</dbReference>
<protein>
    <recommendedName>
        <fullName evidence="2">precorrin-2 dehydrogenase</fullName>
        <ecNumber evidence="2">1.3.1.76</ecNumber>
    </recommendedName>
</protein>
<dbReference type="InterPro" id="IPR028161">
    <property type="entry name" value="Met8-like"/>
</dbReference>
<comment type="pathway">
    <text evidence="1">Porphyrin-containing compound metabolism; siroheme biosynthesis; sirohydrochlorin from precorrin-2: step 1/1.</text>
</comment>
<evidence type="ECO:0000256" key="3">
    <source>
        <dbReference type="ARBA" id="ARBA00023002"/>
    </source>
</evidence>
<dbReference type="AlphaFoldDB" id="A0A7Y3SXV5"/>
<dbReference type="SUPFAM" id="SSF51735">
    <property type="entry name" value="NAD(P)-binding Rossmann-fold domains"/>
    <property type="match status" value="1"/>
</dbReference>
<sequence>MRGYNKQDISAINYTMISLLSSKVNILIVGGGEAAFIKCITFSKEGCNVTVVSKEFNKKFYDMQDIYNVKLIKDEYKESYVDINHIVIIATNNNIVNEFIKNYCDEKCKLYLNCEDFTQGLVVKPVQRDTSNMKFALHTKGGSPKTSLFMSKIIEDKIYEYSNFIDYTCSIRNIVKMRPQKKEIMDFVCSEDFFFFYTKDVQNIILEMFYGTLSVSTPGVMSAGKDLRRARF</sequence>
<keyword evidence="3" id="KW-0560">Oxidoreductase</keyword>
<dbReference type="EMBL" id="JABEYB010000012">
    <property type="protein sequence ID" value="NNU77390.1"/>
    <property type="molecule type" value="Genomic_DNA"/>
</dbReference>
<dbReference type="PANTHER" id="PTHR35330:SF1">
    <property type="entry name" value="SIROHEME BIOSYNTHESIS PROTEIN MET8"/>
    <property type="match status" value="1"/>
</dbReference>
<dbReference type="PANTHER" id="PTHR35330">
    <property type="entry name" value="SIROHEME BIOSYNTHESIS PROTEIN MET8"/>
    <property type="match status" value="1"/>
</dbReference>
<dbReference type="Proteomes" id="UP000531659">
    <property type="component" value="Unassembled WGS sequence"/>
</dbReference>
<dbReference type="GO" id="GO:0043115">
    <property type="term" value="F:precorrin-2 dehydrogenase activity"/>
    <property type="evidence" value="ECO:0007669"/>
    <property type="project" value="UniProtKB-EC"/>
</dbReference>